<protein>
    <submittedName>
        <fullName evidence="3">Unannotated protein</fullName>
    </submittedName>
</protein>
<dbReference type="GO" id="GO:0005886">
    <property type="term" value="C:plasma membrane"/>
    <property type="evidence" value="ECO:0007669"/>
    <property type="project" value="TreeGrafter"/>
</dbReference>
<dbReference type="InterPro" id="IPR017517">
    <property type="entry name" value="Maleyloyr_isom"/>
</dbReference>
<dbReference type="InterPro" id="IPR034660">
    <property type="entry name" value="DinB/YfiT-like"/>
</dbReference>
<dbReference type="NCBIfam" id="TIGR03083">
    <property type="entry name" value="maleylpyruvate isomerase family mycothiol-dependent enzyme"/>
    <property type="match status" value="1"/>
</dbReference>
<dbReference type="PANTHER" id="PTHR40758:SF1">
    <property type="entry name" value="CONSERVED PROTEIN"/>
    <property type="match status" value="1"/>
</dbReference>
<proteinExistence type="predicted"/>
<dbReference type="EMBL" id="CAEZYQ010000028">
    <property type="protein sequence ID" value="CAB4763800.1"/>
    <property type="molecule type" value="Genomic_DNA"/>
</dbReference>
<evidence type="ECO:0000313" key="3">
    <source>
        <dbReference type="EMBL" id="CAB4763800.1"/>
    </source>
</evidence>
<dbReference type="GO" id="GO:0046872">
    <property type="term" value="F:metal ion binding"/>
    <property type="evidence" value="ECO:0007669"/>
    <property type="project" value="InterPro"/>
</dbReference>
<organism evidence="3">
    <name type="scientific">freshwater metagenome</name>
    <dbReference type="NCBI Taxonomy" id="449393"/>
    <lineage>
        <taxon>unclassified sequences</taxon>
        <taxon>metagenomes</taxon>
        <taxon>ecological metagenomes</taxon>
    </lineage>
</organism>
<feature type="domain" description="MDMPI C-terminal" evidence="1">
    <location>
        <begin position="144"/>
        <end position="252"/>
    </location>
</feature>
<evidence type="ECO:0000259" key="2">
    <source>
        <dbReference type="Pfam" id="PF11716"/>
    </source>
</evidence>
<evidence type="ECO:0000259" key="1">
    <source>
        <dbReference type="Pfam" id="PF07398"/>
    </source>
</evidence>
<dbReference type="PANTHER" id="PTHR40758">
    <property type="entry name" value="CONSERVED PROTEIN"/>
    <property type="match status" value="1"/>
</dbReference>
<accession>A0A6J6UVJ1</accession>
<reference evidence="3" key="1">
    <citation type="submission" date="2020-05" db="EMBL/GenBank/DDBJ databases">
        <authorList>
            <person name="Chiriac C."/>
            <person name="Salcher M."/>
            <person name="Ghai R."/>
            <person name="Kavagutti S V."/>
        </authorList>
    </citation>
    <scope>NUCLEOTIDE SEQUENCE</scope>
</reference>
<gene>
    <name evidence="3" type="ORF">UFOPK2761_02854</name>
</gene>
<dbReference type="InterPro" id="IPR024344">
    <property type="entry name" value="MDMPI_metal-binding"/>
</dbReference>
<dbReference type="Pfam" id="PF11716">
    <property type="entry name" value="MDMPI_N"/>
    <property type="match status" value="1"/>
</dbReference>
<sequence length="263" mass="28362">MSRLDPADYVAHLRRESTRFREVVATTPSVARVPSCPDWDADDLLWHLGEVQWFWGEVVGSRPAGPPEEHPPRPADREGLLAFFDEASERLAGLLGSLRPDEPAWTWADEQTVGFTQRRQAHEAMVHRLDAELAAGAVTPLPADLAADGVAEVVDVMKGGEPPAWGAFTPDGHTTALELSDTGDRLVLRTGRFIGTDPGSGTAYDVPHLVRAADDAAADAVVRGTAADVDTWLWRRTDRGRLAVSGSAAAFAAFLEAVDQPID</sequence>
<dbReference type="InterPro" id="IPR010872">
    <property type="entry name" value="MDMPI_C-term_domain"/>
</dbReference>
<feature type="domain" description="Mycothiol-dependent maleylpyruvate isomerase metal-binding" evidence="2">
    <location>
        <begin position="11"/>
        <end position="131"/>
    </location>
</feature>
<dbReference type="Pfam" id="PF07398">
    <property type="entry name" value="MDMPI_C"/>
    <property type="match status" value="1"/>
</dbReference>
<name>A0A6J6UVJ1_9ZZZZ</name>
<dbReference type="AlphaFoldDB" id="A0A6J6UVJ1"/>
<dbReference type="SUPFAM" id="SSF109854">
    <property type="entry name" value="DinB/YfiT-like putative metalloenzymes"/>
    <property type="match status" value="1"/>
</dbReference>